<keyword evidence="2" id="KW-1185">Reference proteome</keyword>
<reference evidence="1" key="1">
    <citation type="submission" date="2022-05" db="EMBL/GenBank/DDBJ databases">
        <authorList>
            <person name="Sun X."/>
        </authorList>
    </citation>
    <scope>NUCLEOTIDE SEQUENCE</scope>
    <source>
        <strain evidence="1">Ai-910</strain>
    </source>
</reference>
<name>A0A9J6ZPX2_9BACT</name>
<dbReference type="EMBL" id="CP098400">
    <property type="protein sequence ID" value="URW79725.1"/>
    <property type="molecule type" value="Genomic_DNA"/>
</dbReference>
<gene>
    <name evidence="1" type="ORF">M9189_12815</name>
</gene>
<dbReference type="KEGG" id="alkq:M9189_12815"/>
<reference evidence="1" key="2">
    <citation type="submission" date="2022-06" db="EMBL/GenBank/DDBJ databases">
        <title>Xiashengella guii gen. nov. sp. nov., a bacterium isolated form anaerobic digestion tank.</title>
        <authorList>
            <person name="Huang H."/>
        </authorList>
    </citation>
    <scope>NUCLEOTIDE SEQUENCE</scope>
    <source>
        <strain evidence="1">Ai-910</strain>
    </source>
</reference>
<dbReference type="Proteomes" id="UP001056426">
    <property type="component" value="Chromosome"/>
</dbReference>
<dbReference type="AlphaFoldDB" id="A0A9J6ZPX2"/>
<accession>A0A9J6ZPX2</accession>
<dbReference type="RefSeq" id="WP_250723805.1">
    <property type="nucleotide sequence ID" value="NZ_CP098400.1"/>
</dbReference>
<organism evidence="1 2">
    <name type="scientific">Xiashengella succiniciproducens</name>
    <dbReference type="NCBI Taxonomy" id="2949635"/>
    <lineage>
        <taxon>Bacteria</taxon>
        <taxon>Pseudomonadati</taxon>
        <taxon>Bacteroidota</taxon>
        <taxon>Bacteroidia</taxon>
        <taxon>Marinilabiliales</taxon>
        <taxon>Marinilabiliaceae</taxon>
        <taxon>Xiashengella</taxon>
    </lineage>
</organism>
<protein>
    <submittedName>
        <fullName evidence="1">Uncharacterized protein</fullName>
    </submittedName>
</protein>
<sequence>MNLSELEMKRVALMTMLLFLISVTETIKGEGVYDESLDFSESRELNRSFSLTFGEDTLAIKPKWFVPSYLKLQYAGLIGFASAGIGYDFTPRYEGTLYFGVLSRTFGGSSVNVQTLSYKSSWKLFKQHFRGGFVPKAGFSLNWGYTNNTFNKLPSYYPNKYYFQNKLHLAPFYGAEWQINTKGVLSGIGIYAEVSTLDAYLLEFIRTKYVTIDKIWNLCVGLSLYLD</sequence>
<evidence type="ECO:0000313" key="2">
    <source>
        <dbReference type="Proteomes" id="UP001056426"/>
    </source>
</evidence>
<evidence type="ECO:0000313" key="1">
    <source>
        <dbReference type="EMBL" id="URW79725.1"/>
    </source>
</evidence>
<proteinExistence type="predicted"/>